<gene>
    <name evidence="1" type="ORF">L484_020692</name>
</gene>
<protein>
    <submittedName>
        <fullName evidence="1">Uncharacterized protein</fullName>
    </submittedName>
</protein>
<evidence type="ECO:0000313" key="1">
    <source>
        <dbReference type="EMBL" id="EXB40958.1"/>
    </source>
</evidence>
<reference evidence="2" key="1">
    <citation type="submission" date="2013-01" db="EMBL/GenBank/DDBJ databases">
        <title>Draft Genome Sequence of a Mulberry Tree, Morus notabilis C.K. Schneid.</title>
        <authorList>
            <person name="He N."/>
            <person name="Zhao S."/>
        </authorList>
    </citation>
    <scope>NUCLEOTIDE SEQUENCE</scope>
</reference>
<proteinExistence type="predicted"/>
<name>W9QWT9_9ROSA</name>
<accession>W9QWT9</accession>
<keyword evidence="2" id="KW-1185">Reference proteome</keyword>
<sequence length="61" mass="7187">MSFQLRESRTQGTRGERKEWRKQKISEVLVSSNCTSKEELLDKKIKPEMAENAAKVIRMYL</sequence>
<dbReference type="Proteomes" id="UP000030645">
    <property type="component" value="Unassembled WGS sequence"/>
</dbReference>
<evidence type="ECO:0000313" key="2">
    <source>
        <dbReference type="Proteomes" id="UP000030645"/>
    </source>
</evidence>
<dbReference type="EMBL" id="KE343785">
    <property type="protein sequence ID" value="EXB40958.1"/>
    <property type="molecule type" value="Genomic_DNA"/>
</dbReference>
<dbReference type="AlphaFoldDB" id="W9QWT9"/>
<organism evidence="1 2">
    <name type="scientific">Morus notabilis</name>
    <dbReference type="NCBI Taxonomy" id="981085"/>
    <lineage>
        <taxon>Eukaryota</taxon>
        <taxon>Viridiplantae</taxon>
        <taxon>Streptophyta</taxon>
        <taxon>Embryophyta</taxon>
        <taxon>Tracheophyta</taxon>
        <taxon>Spermatophyta</taxon>
        <taxon>Magnoliopsida</taxon>
        <taxon>eudicotyledons</taxon>
        <taxon>Gunneridae</taxon>
        <taxon>Pentapetalae</taxon>
        <taxon>rosids</taxon>
        <taxon>fabids</taxon>
        <taxon>Rosales</taxon>
        <taxon>Moraceae</taxon>
        <taxon>Moreae</taxon>
        <taxon>Morus</taxon>
    </lineage>
</organism>